<reference evidence="6 7" key="1">
    <citation type="submission" date="2021-03" db="EMBL/GenBank/DDBJ databases">
        <title>Enterococcal diversity collection.</title>
        <authorList>
            <person name="Gilmore M.S."/>
            <person name="Schwartzman J."/>
            <person name="Van Tyne D."/>
            <person name="Martin M."/>
            <person name="Earl A.M."/>
            <person name="Manson A.L."/>
            <person name="Straub T."/>
            <person name="Salamzade R."/>
            <person name="Saavedra J."/>
            <person name="Lebreton F."/>
            <person name="Prichula J."/>
            <person name="Schaufler K."/>
            <person name="Gaca A."/>
            <person name="Sgardioli B."/>
            <person name="Wagenaar J."/>
            <person name="Strong T."/>
        </authorList>
    </citation>
    <scope>NUCLEOTIDE SEQUENCE [LARGE SCALE GENOMIC DNA]</scope>
    <source>
        <strain evidence="6 7">MJM12</strain>
    </source>
</reference>
<feature type="domain" description="Asparagine synthetase" evidence="5">
    <location>
        <begin position="66"/>
        <end position="191"/>
    </location>
</feature>
<comment type="caution">
    <text evidence="6">The sequence shown here is derived from an EMBL/GenBank/DDBJ whole genome shotgun (WGS) entry which is preliminary data.</text>
</comment>
<dbReference type="InterPro" id="IPR014729">
    <property type="entry name" value="Rossmann-like_a/b/a_fold"/>
</dbReference>
<evidence type="ECO:0000256" key="3">
    <source>
        <dbReference type="ARBA" id="ARBA00022888"/>
    </source>
</evidence>
<dbReference type="Pfam" id="PF00733">
    <property type="entry name" value="Asn_synthase"/>
    <property type="match status" value="1"/>
</dbReference>
<evidence type="ECO:0000256" key="1">
    <source>
        <dbReference type="ARBA" id="ARBA00005187"/>
    </source>
</evidence>
<keyword evidence="3" id="KW-0028">Amino-acid biosynthesis</keyword>
<organism evidence="6 7">
    <name type="scientific">Candidatus Enterococcus myersii</name>
    <dbReference type="NCBI Taxonomy" id="2815322"/>
    <lineage>
        <taxon>Bacteria</taxon>
        <taxon>Bacillati</taxon>
        <taxon>Bacillota</taxon>
        <taxon>Bacilli</taxon>
        <taxon>Lactobacillales</taxon>
        <taxon>Enterococcaceae</taxon>
        <taxon>Enterococcus</taxon>
    </lineage>
</organism>
<sequence>MEVDKIFAMNSFLTYRTIVDPDIAFSTDFPVKAYPIYKNVDRKKVYGAEDTFYEIKTYVKNLFEDSEKKVALMLSGGIDSAILAALVPEGTKAYTFKTMSTNSVDDVVYAKKYAKKFKLDHEVIDVTWEDYDKSIDDLMKLKGSPIHSIEPQIYKAAKQAKSEGFTTLLFGENADIVFGGFNGLLSKDWTLEEFYQRYCFVDPSMILVSPQKILYPIEKYSDNENHVDVHHFVNDIFYKESNNSYFNACTLADIEFSTPFSRLSLGSELDLNKIRSGQNKYILRQIFSELYPEFENRKKIPMPRAVDTWFADWQGPIRGEFLQNVDMSIFTGDQKWMLYVLERFLNLIG</sequence>
<dbReference type="Gene3D" id="3.40.50.620">
    <property type="entry name" value="HUPs"/>
    <property type="match status" value="1"/>
</dbReference>
<dbReference type="PANTHER" id="PTHR43284:SF1">
    <property type="entry name" value="ASPARAGINE SYNTHETASE"/>
    <property type="match status" value="1"/>
</dbReference>
<comment type="pathway">
    <text evidence="1">Amino-acid biosynthesis; L-asparagine biosynthesis; L-asparagine from L-aspartate (L-Gln route): step 1/1.</text>
</comment>
<dbReference type="InterPro" id="IPR051786">
    <property type="entry name" value="ASN_synthetase/amidase"/>
</dbReference>
<dbReference type="RefSeq" id="WP_206902382.1">
    <property type="nucleotide sequence ID" value="NZ_JAFLVT010000001.1"/>
</dbReference>
<dbReference type="EMBL" id="JAFLVT010000001">
    <property type="protein sequence ID" value="MBO0448189.1"/>
    <property type="molecule type" value="Genomic_DNA"/>
</dbReference>
<protein>
    <recommendedName>
        <fullName evidence="2">asparagine synthase (glutamine-hydrolyzing)</fullName>
        <ecNumber evidence="2">6.3.5.4</ecNumber>
    </recommendedName>
</protein>
<comment type="catalytic activity">
    <reaction evidence="4">
        <text>L-aspartate + L-glutamine + ATP + H2O = L-asparagine + L-glutamate + AMP + diphosphate + H(+)</text>
        <dbReference type="Rhea" id="RHEA:12228"/>
        <dbReference type="ChEBI" id="CHEBI:15377"/>
        <dbReference type="ChEBI" id="CHEBI:15378"/>
        <dbReference type="ChEBI" id="CHEBI:29985"/>
        <dbReference type="ChEBI" id="CHEBI:29991"/>
        <dbReference type="ChEBI" id="CHEBI:30616"/>
        <dbReference type="ChEBI" id="CHEBI:33019"/>
        <dbReference type="ChEBI" id="CHEBI:58048"/>
        <dbReference type="ChEBI" id="CHEBI:58359"/>
        <dbReference type="ChEBI" id="CHEBI:456215"/>
        <dbReference type="EC" id="6.3.5.4"/>
    </reaction>
</comment>
<keyword evidence="3" id="KW-0061">Asparagine biosynthesis</keyword>
<gene>
    <name evidence="6" type="ORF">JZO76_01435</name>
</gene>
<dbReference type="PANTHER" id="PTHR43284">
    <property type="entry name" value="ASPARAGINE SYNTHETASE (GLUTAMINE-HYDROLYZING)"/>
    <property type="match status" value="1"/>
</dbReference>
<dbReference type="EC" id="6.3.5.4" evidence="2"/>
<evidence type="ECO:0000256" key="4">
    <source>
        <dbReference type="ARBA" id="ARBA00048741"/>
    </source>
</evidence>
<evidence type="ECO:0000313" key="7">
    <source>
        <dbReference type="Proteomes" id="UP000664256"/>
    </source>
</evidence>
<dbReference type="InterPro" id="IPR001962">
    <property type="entry name" value="Asn_synthase"/>
</dbReference>
<evidence type="ECO:0000313" key="6">
    <source>
        <dbReference type="EMBL" id="MBO0448189.1"/>
    </source>
</evidence>
<dbReference type="Proteomes" id="UP000664256">
    <property type="component" value="Unassembled WGS sequence"/>
</dbReference>
<evidence type="ECO:0000259" key="5">
    <source>
        <dbReference type="Pfam" id="PF00733"/>
    </source>
</evidence>
<proteinExistence type="predicted"/>
<evidence type="ECO:0000256" key="2">
    <source>
        <dbReference type="ARBA" id="ARBA00012737"/>
    </source>
</evidence>
<name>A0ABS3H462_9ENTE</name>
<dbReference type="SUPFAM" id="SSF52402">
    <property type="entry name" value="Adenine nucleotide alpha hydrolases-like"/>
    <property type="match status" value="1"/>
</dbReference>
<accession>A0ABS3H462</accession>
<keyword evidence="7" id="KW-1185">Reference proteome</keyword>